<proteinExistence type="predicted"/>
<comment type="caution">
    <text evidence="2">The sequence shown here is derived from an EMBL/GenBank/DDBJ whole genome shotgun (WGS) entry which is preliminary data.</text>
</comment>
<name>A0A4Z2FIZ1_9TELE</name>
<evidence type="ECO:0000256" key="1">
    <source>
        <dbReference type="SAM" id="MobiDB-lite"/>
    </source>
</evidence>
<dbReference type="AlphaFoldDB" id="A0A4Z2FIZ1"/>
<evidence type="ECO:0000313" key="2">
    <source>
        <dbReference type="EMBL" id="TNN40921.1"/>
    </source>
</evidence>
<feature type="region of interest" description="Disordered" evidence="1">
    <location>
        <begin position="72"/>
        <end position="94"/>
    </location>
</feature>
<dbReference type="EMBL" id="SRLO01001148">
    <property type="protein sequence ID" value="TNN40921.1"/>
    <property type="molecule type" value="Genomic_DNA"/>
</dbReference>
<feature type="compositionally biased region" description="Basic residues" evidence="1">
    <location>
        <begin position="75"/>
        <end position="88"/>
    </location>
</feature>
<protein>
    <submittedName>
        <fullName evidence="2">Uncharacterized protein</fullName>
    </submittedName>
</protein>
<gene>
    <name evidence="2" type="ORF">EYF80_048913</name>
</gene>
<accession>A0A4Z2FIZ1</accession>
<organism evidence="2 3">
    <name type="scientific">Liparis tanakae</name>
    <name type="common">Tanaka's snailfish</name>
    <dbReference type="NCBI Taxonomy" id="230148"/>
    <lineage>
        <taxon>Eukaryota</taxon>
        <taxon>Metazoa</taxon>
        <taxon>Chordata</taxon>
        <taxon>Craniata</taxon>
        <taxon>Vertebrata</taxon>
        <taxon>Euteleostomi</taxon>
        <taxon>Actinopterygii</taxon>
        <taxon>Neopterygii</taxon>
        <taxon>Teleostei</taxon>
        <taxon>Neoteleostei</taxon>
        <taxon>Acanthomorphata</taxon>
        <taxon>Eupercaria</taxon>
        <taxon>Perciformes</taxon>
        <taxon>Cottioidei</taxon>
        <taxon>Cottales</taxon>
        <taxon>Liparidae</taxon>
        <taxon>Liparis</taxon>
    </lineage>
</organism>
<sequence>MQLWGDSLLGRGDLGGENKEERRAFFGQEFPSLLSGRTLFFPFLPPTPPPPKPIDQTETSFFEIDESVPWIRGGPPRRTRKRPSCVRNVRRERPATRRRLEVREEILGTQVNDKRSEGPRLVEGVVNEKTTCREFKNTDK</sequence>
<dbReference type="Proteomes" id="UP000314294">
    <property type="component" value="Unassembled WGS sequence"/>
</dbReference>
<keyword evidence="3" id="KW-1185">Reference proteome</keyword>
<evidence type="ECO:0000313" key="3">
    <source>
        <dbReference type="Proteomes" id="UP000314294"/>
    </source>
</evidence>
<reference evidence="2 3" key="1">
    <citation type="submission" date="2019-03" db="EMBL/GenBank/DDBJ databases">
        <title>First draft genome of Liparis tanakae, snailfish: a comprehensive survey of snailfish specific genes.</title>
        <authorList>
            <person name="Kim W."/>
            <person name="Song I."/>
            <person name="Jeong J.-H."/>
            <person name="Kim D."/>
            <person name="Kim S."/>
            <person name="Ryu S."/>
            <person name="Song J.Y."/>
            <person name="Lee S.K."/>
        </authorList>
    </citation>
    <scope>NUCLEOTIDE SEQUENCE [LARGE SCALE GENOMIC DNA]</scope>
    <source>
        <tissue evidence="2">Muscle</tissue>
    </source>
</reference>